<comment type="cofactor">
    <cofactor evidence="1">
        <name>Mg(2+)</name>
        <dbReference type="ChEBI" id="CHEBI:18420"/>
    </cofactor>
</comment>
<keyword evidence="7" id="KW-1185">Reference proteome</keyword>
<organism evidence="6 7">
    <name type="scientific">Callosobruchus maculatus</name>
    <name type="common">Southern cowpea weevil</name>
    <name type="synonym">Pulse bruchid</name>
    <dbReference type="NCBI Taxonomy" id="64391"/>
    <lineage>
        <taxon>Eukaryota</taxon>
        <taxon>Metazoa</taxon>
        <taxon>Ecdysozoa</taxon>
        <taxon>Arthropoda</taxon>
        <taxon>Hexapoda</taxon>
        <taxon>Insecta</taxon>
        <taxon>Pterygota</taxon>
        <taxon>Neoptera</taxon>
        <taxon>Endopterygota</taxon>
        <taxon>Coleoptera</taxon>
        <taxon>Polyphaga</taxon>
        <taxon>Cucujiformia</taxon>
        <taxon>Chrysomeloidea</taxon>
        <taxon>Chrysomelidae</taxon>
        <taxon>Bruchinae</taxon>
        <taxon>Bruchini</taxon>
        <taxon>Callosobruchus</taxon>
    </lineage>
</organism>
<evidence type="ECO:0000256" key="5">
    <source>
        <dbReference type="ARBA" id="ARBA00033740"/>
    </source>
</evidence>
<dbReference type="GO" id="GO:0004161">
    <property type="term" value="F:dimethylallyltranstransferase activity"/>
    <property type="evidence" value="ECO:0007669"/>
    <property type="project" value="TreeGrafter"/>
</dbReference>
<dbReference type="Gene3D" id="1.10.600.10">
    <property type="entry name" value="Farnesyl Diphosphate Synthase"/>
    <property type="match status" value="1"/>
</dbReference>
<dbReference type="GO" id="GO:0046872">
    <property type="term" value="F:metal ion binding"/>
    <property type="evidence" value="ECO:0007669"/>
    <property type="project" value="UniProtKB-KW"/>
</dbReference>
<dbReference type="PANTHER" id="PTHR11525:SF0">
    <property type="entry name" value="FARNESYL PYROPHOSPHATE SYNTHASE"/>
    <property type="match status" value="1"/>
</dbReference>
<keyword evidence="4" id="KW-0460">Magnesium</keyword>
<keyword evidence="3" id="KW-0479">Metal-binding</keyword>
<evidence type="ECO:0000313" key="7">
    <source>
        <dbReference type="Proteomes" id="UP000410492"/>
    </source>
</evidence>
<reference evidence="6 7" key="1">
    <citation type="submission" date="2019-01" db="EMBL/GenBank/DDBJ databases">
        <authorList>
            <person name="Sayadi A."/>
        </authorList>
    </citation>
    <scope>NUCLEOTIDE SEQUENCE [LARGE SCALE GENOMIC DNA]</scope>
</reference>
<evidence type="ECO:0000256" key="3">
    <source>
        <dbReference type="ARBA" id="ARBA00022723"/>
    </source>
</evidence>
<dbReference type="OrthoDB" id="6743982at2759"/>
<dbReference type="GO" id="GO:0004337">
    <property type="term" value="F:(2E,6E)-farnesyl diphosphate synthase activity"/>
    <property type="evidence" value="ECO:0007669"/>
    <property type="project" value="TreeGrafter"/>
</dbReference>
<accession>A0A653CBU7</accession>
<evidence type="ECO:0000313" key="6">
    <source>
        <dbReference type="EMBL" id="VEN45159.1"/>
    </source>
</evidence>
<dbReference type="InterPro" id="IPR008949">
    <property type="entry name" value="Isoprenoid_synthase_dom_sf"/>
</dbReference>
<proteinExistence type="predicted"/>
<dbReference type="EMBL" id="CAACVG010007384">
    <property type="protein sequence ID" value="VEN45159.1"/>
    <property type="molecule type" value="Genomic_DNA"/>
</dbReference>
<name>A0A653CBU7_CALMS</name>
<dbReference type="GO" id="GO:0042811">
    <property type="term" value="P:pheromone biosynthetic process"/>
    <property type="evidence" value="ECO:0007669"/>
    <property type="project" value="UniProtKB-ARBA"/>
</dbReference>
<evidence type="ECO:0000256" key="2">
    <source>
        <dbReference type="ARBA" id="ARBA00022679"/>
    </source>
</evidence>
<dbReference type="InterPro" id="IPR000092">
    <property type="entry name" value="Polyprenyl_synt"/>
</dbReference>
<dbReference type="GO" id="GO:0005737">
    <property type="term" value="C:cytoplasm"/>
    <property type="evidence" value="ECO:0007669"/>
    <property type="project" value="TreeGrafter"/>
</dbReference>
<dbReference type="PANTHER" id="PTHR11525">
    <property type="entry name" value="FARNESYL-PYROPHOSPHATE SYNTHETASE"/>
    <property type="match status" value="1"/>
</dbReference>
<protein>
    <submittedName>
        <fullName evidence="6">Uncharacterized protein</fullName>
    </submittedName>
</protein>
<dbReference type="InterPro" id="IPR039702">
    <property type="entry name" value="FPS1-like"/>
</dbReference>
<sequence length="107" mass="12330">TGKESSDIKEGKCTWLAVVALQKATSAQKKVMEEHFGKEDEKDVQVIKDLYLELDLPATYATAEEELFLRVETHIRQTYNGQLQEALLRPDFINMLHSNEQILFVDF</sequence>
<keyword evidence="2" id="KW-0808">Transferase</keyword>
<feature type="non-terminal residue" evidence="6">
    <location>
        <position position="1"/>
    </location>
</feature>
<gene>
    <name evidence="6" type="ORF">CALMAC_LOCUS7700</name>
</gene>
<dbReference type="Pfam" id="PF00348">
    <property type="entry name" value="polyprenyl_synt"/>
    <property type="match status" value="1"/>
</dbReference>
<dbReference type="Proteomes" id="UP000410492">
    <property type="component" value="Unassembled WGS sequence"/>
</dbReference>
<dbReference type="SUPFAM" id="SSF48576">
    <property type="entry name" value="Terpenoid synthases"/>
    <property type="match status" value="1"/>
</dbReference>
<dbReference type="GO" id="GO:0045337">
    <property type="term" value="P:farnesyl diphosphate biosynthetic process"/>
    <property type="evidence" value="ECO:0007669"/>
    <property type="project" value="TreeGrafter"/>
</dbReference>
<evidence type="ECO:0000256" key="1">
    <source>
        <dbReference type="ARBA" id="ARBA00001946"/>
    </source>
</evidence>
<comment type="pathway">
    <text evidence="5">Pheromone biosynthesis.</text>
</comment>
<evidence type="ECO:0000256" key="4">
    <source>
        <dbReference type="ARBA" id="ARBA00022842"/>
    </source>
</evidence>
<dbReference type="AlphaFoldDB" id="A0A653CBU7"/>